<feature type="transmembrane region" description="Helical" evidence="1">
    <location>
        <begin position="20"/>
        <end position="44"/>
    </location>
</feature>
<dbReference type="AlphaFoldDB" id="A0ABD3BVF3"/>
<evidence type="ECO:0000313" key="3">
    <source>
        <dbReference type="Proteomes" id="UP001632038"/>
    </source>
</evidence>
<keyword evidence="3" id="KW-1185">Reference proteome</keyword>
<keyword evidence="1" id="KW-0812">Transmembrane</keyword>
<reference evidence="3" key="1">
    <citation type="journal article" date="2024" name="IScience">
        <title>Strigolactones Initiate the Formation of Haustorium-like Structures in Castilleja.</title>
        <authorList>
            <person name="Buerger M."/>
            <person name="Peterson D."/>
            <person name="Chory J."/>
        </authorList>
    </citation>
    <scope>NUCLEOTIDE SEQUENCE [LARGE SCALE GENOMIC DNA]</scope>
</reference>
<organism evidence="2 3">
    <name type="scientific">Castilleja foliolosa</name>
    <dbReference type="NCBI Taxonomy" id="1961234"/>
    <lineage>
        <taxon>Eukaryota</taxon>
        <taxon>Viridiplantae</taxon>
        <taxon>Streptophyta</taxon>
        <taxon>Embryophyta</taxon>
        <taxon>Tracheophyta</taxon>
        <taxon>Spermatophyta</taxon>
        <taxon>Magnoliopsida</taxon>
        <taxon>eudicotyledons</taxon>
        <taxon>Gunneridae</taxon>
        <taxon>Pentapetalae</taxon>
        <taxon>asterids</taxon>
        <taxon>lamiids</taxon>
        <taxon>Lamiales</taxon>
        <taxon>Orobanchaceae</taxon>
        <taxon>Pedicularideae</taxon>
        <taxon>Castillejinae</taxon>
        <taxon>Castilleja</taxon>
    </lineage>
</organism>
<proteinExistence type="predicted"/>
<evidence type="ECO:0000256" key="1">
    <source>
        <dbReference type="SAM" id="Phobius"/>
    </source>
</evidence>
<keyword evidence="1" id="KW-1133">Transmembrane helix</keyword>
<dbReference type="PANTHER" id="PTHR34775">
    <property type="entry name" value="TRANSMEMBRANE PROTEIN"/>
    <property type="match status" value="1"/>
</dbReference>
<gene>
    <name evidence="2" type="ORF">CASFOL_036383</name>
</gene>
<dbReference type="EMBL" id="JAVIJP010000066">
    <property type="protein sequence ID" value="KAL3621471.1"/>
    <property type="molecule type" value="Genomic_DNA"/>
</dbReference>
<sequence>MVMDDDDVTYVEKKETKSRFFSRLMCFSMVMMMLLTAGCISIYLTQSRSFEEFGLKDLSFSDLGNLYRQSIVVANGKAVEVDFHRIVGRINRLAVNCVSFISKVTNELWEGEKKIGPMKYVNLSDLQMDSWNKGHFRNTNDEFISENV</sequence>
<protein>
    <submittedName>
        <fullName evidence="2">Uncharacterized protein</fullName>
    </submittedName>
</protein>
<keyword evidence="1" id="KW-0472">Membrane</keyword>
<dbReference type="PANTHER" id="PTHR34775:SF4">
    <property type="entry name" value="TRANSMEMBRANE PROTEIN"/>
    <property type="match status" value="1"/>
</dbReference>
<dbReference type="Proteomes" id="UP001632038">
    <property type="component" value="Unassembled WGS sequence"/>
</dbReference>
<comment type="caution">
    <text evidence="2">The sequence shown here is derived from an EMBL/GenBank/DDBJ whole genome shotgun (WGS) entry which is preliminary data.</text>
</comment>
<accession>A0ABD3BVF3</accession>
<name>A0ABD3BVF3_9LAMI</name>
<evidence type="ECO:0000313" key="2">
    <source>
        <dbReference type="EMBL" id="KAL3621471.1"/>
    </source>
</evidence>